<name>A0A382ZJC9_9ZZZZ</name>
<reference evidence="1" key="1">
    <citation type="submission" date="2018-05" db="EMBL/GenBank/DDBJ databases">
        <authorList>
            <person name="Lanie J.A."/>
            <person name="Ng W.-L."/>
            <person name="Kazmierczak K.M."/>
            <person name="Andrzejewski T.M."/>
            <person name="Davidsen T.M."/>
            <person name="Wayne K.J."/>
            <person name="Tettelin H."/>
            <person name="Glass J.I."/>
            <person name="Rusch D."/>
            <person name="Podicherti R."/>
            <person name="Tsui H.-C.T."/>
            <person name="Winkler M.E."/>
        </authorList>
    </citation>
    <scope>NUCLEOTIDE SEQUENCE</scope>
</reference>
<sequence>MRLSVVFLSYNTRDLTEQALRTVLDA</sequence>
<organism evidence="1">
    <name type="scientific">marine metagenome</name>
    <dbReference type="NCBI Taxonomy" id="408172"/>
    <lineage>
        <taxon>unclassified sequences</taxon>
        <taxon>metagenomes</taxon>
        <taxon>ecological metagenomes</taxon>
    </lineage>
</organism>
<gene>
    <name evidence="1" type="ORF">METZ01_LOCUS447652</name>
</gene>
<dbReference type="EMBL" id="UINC01183850">
    <property type="protein sequence ID" value="SVD94798.1"/>
    <property type="molecule type" value="Genomic_DNA"/>
</dbReference>
<evidence type="ECO:0000313" key="1">
    <source>
        <dbReference type="EMBL" id="SVD94798.1"/>
    </source>
</evidence>
<protein>
    <submittedName>
        <fullName evidence="1">Uncharacterized protein</fullName>
    </submittedName>
</protein>
<feature type="non-terminal residue" evidence="1">
    <location>
        <position position="26"/>
    </location>
</feature>
<proteinExistence type="predicted"/>
<dbReference type="AlphaFoldDB" id="A0A382ZJC9"/>
<accession>A0A382ZJC9</accession>